<reference evidence="1" key="2">
    <citation type="journal article" date="2015" name="Fish Shellfish Immunol.">
        <title>Early steps in the European eel (Anguilla anguilla)-Vibrio vulnificus interaction in the gills: Role of the RtxA13 toxin.</title>
        <authorList>
            <person name="Callol A."/>
            <person name="Pajuelo D."/>
            <person name="Ebbesson L."/>
            <person name="Teles M."/>
            <person name="MacKenzie S."/>
            <person name="Amaro C."/>
        </authorList>
    </citation>
    <scope>NUCLEOTIDE SEQUENCE</scope>
</reference>
<accession>A0A0E9PQK6</accession>
<protein>
    <submittedName>
        <fullName evidence="1">Uncharacterized protein</fullName>
    </submittedName>
</protein>
<dbReference type="EMBL" id="GBXM01101808">
    <property type="protein sequence ID" value="JAH06769.1"/>
    <property type="molecule type" value="Transcribed_RNA"/>
</dbReference>
<name>A0A0E9PQK6_ANGAN</name>
<proteinExistence type="predicted"/>
<sequence length="19" mass="2337">MYFTSWATIAYIKCKSFYL</sequence>
<evidence type="ECO:0000313" key="1">
    <source>
        <dbReference type="EMBL" id="JAH06769.1"/>
    </source>
</evidence>
<organism evidence="1">
    <name type="scientific">Anguilla anguilla</name>
    <name type="common">European freshwater eel</name>
    <name type="synonym">Muraena anguilla</name>
    <dbReference type="NCBI Taxonomy" id="7936"/>
    <lineage>
        <taxon>Eukaryota</taxon>
        <taxon>Metazoa</taxon>
        <taxon>Chordata</taxon>
        <taxon>Craniata</taxon>
        <taxon>Vertebrata</taxon>
        <taxon>Euteleostomi</taxon>
        <taxon>Actinopterygii</taxon>
        <taxon>Neopterygii</taxon>
        <taxon>Teleostei</taxon>
        <taxon>Anguilliformes</taxon>
        <taxon>Anguillidae</taxon>
        <taxon>Anguilla</taxon>
    </lineage>
</organism>
<reference evidence="1" key="1">
    <citation type="submission" date="2014-11" db="EMBL/GenBank/DDBJ databases">
        <authorList>
            <person name="Amaro Gonzalez C."/>
        </authorList>
    </citation>
    <scope>NUCLEOTIDE SEQUENCE</scope>
</reference>
<dbReference type="AlphaFoldDB" id="A0A0E9PQK6"/>